<keyword evidence="3" id="KW-1185">Reference proteome</keyword>
<reference evidence="2 3" key="1">
    <citation type="submission" date="2019-04" db="EMBL/GenBank/DDBJ databases">
        <authorList>
            <person name="Li Y."/>
            <person name="Wang J."/>
        </authorList>
    </citation>
    <scope>NUCLEOTIDE SEQUENCE [LARGE SCALE GENOMIC DNA]</scope>
    <source>
        <strain evidence="2 3">DSM 14668</strain>
    </source>
</reference>
<evidence type="ECO:0000313" key="2">
    <source>
        <dbReference type="EMBL" id="TKD12101.1"/>
    </source>
</evidence>
<comment type="caution">
    <text evidence="2">The sequence shown here is derived from an EMBL/GenBank/DDBJ whole genome shotgun (WGS) entry which is preliminary data.</text>
</comment>
<evidence type="ECO:0000259" key="1">
    <source>
        <dbReference type="Pfam" id="PF01833"/>
    </source>
</evidence>
<dbReference type="EMBL" id="SSMQ01000004">
    <property type="protein sequence ID" value="TKD12101.1"/>
    <property type="molecule type" value="Genomic_DNA"/>
</dbReference>
<dbReference type="Pfam" id="PF01833">
    <property type="entry name" value="TIG"/>
    <property type="match status" value="2"/>
</dbReference>
<gene>
    <name evidence="2" type="ORF">E8A74_05690</name>
</gene>
<proteinExistence type="predicted"/>
<evidence type="ECO:0000313" key="3">
    <source>
        <dbReference type="Proteomes" id="UP000309215"/>
    </source>
</evidence>
<accession>A0A4V6WQU1</accession>
<dbReference type="CDD" id="cd00603">
    <property type="entry name" value="IPT_PCSR"/>
    <property type="match status" value="2"/>
</dbReference>
<dbReference type="InterPro" id="IPR013783">
    <property type="entry name" value="Ig-like_fold"/>
</dbReference>
<feature type="domain" description="IPT/TIG" evidence="1">
    <location>
        <begin position="177"/>
        <end position="246"/>
    </location>
</feature>
<dbReference type="Gene3D" id="2.60.40.10">
    <property type="entry name" value="Immunoglobulins"/>
    <property type="match status" value="2"/>
</dbReference>
<dbReference type="SUPFAM" id="SSF81296">
    <property type="entry name" value="E set domains"/>
    <property type="match status" value="2"/>
</dbReference>
<dbReference type="OrthoDB" id="5475758at2"/>
<dbReference type="Proteomes" id="UP000309215">
    <property type="component" value="Unassembled WGS sequence"/>
</dbReference>
<sequence length="719" mass="73845">MRSRTSPVPTRIAYTRDVRDFQASPRKFVLRGFLLLALTASACIAGAPEGIRRQTDGDEEDPLINFDGGVPPIDAAPDIPNADPYAVIGADPTHGPFTGGQRVLLRGNGFAAATRVWFGEVEADTSTMLPIDPTRLQIVAPKGSAGPVTLTVQKGDDESTRRSLPGGYAYDALYAAPSSGPVAGGTVVEIAGDGTSWGPGTVVKIGGKPCTTQTVSGPTSITCTVPKGTPGAKPVAVDVGDGQPIVVLDAYTYEDSTNGFKGGLSGALLAGKLKVLVYNNFTGDPIPGAHVIVGSALPSALVKQVDSTGVTLFDDPSLSGPRTVTIAAKCHSPISFVDVPVDTVTVYLDPVLSPACVADGDPPPVGGKPGAGGGIRGELVWTGNVEFKKSPWINVPAPAPGERQAAYVFHATQDPTASFQLPHPSTAILPDTPGELGYQFQLGSGAGNRALYALAGVETTNTVPTKFTAYAMGMVQGVSVQPGVFTEQVYIVMDRSLDQALTMNVTPPAPGPKGPDRVRATVSVMLGNDGYAILPAGVKTPLLPLAGPIPFVGLPALDGSLFGATYHSTARAVTGAQASAPMSVVGRLLSTSTAEGLLVDGFVGVPTLNTPASGAAWDGRHLATTFGAGGSAIDLSVYDIASGGGLIRWTVVVPKGSHAVEVPDLSGFPFPSGGLPGGPVTIGVYGARVEKFSYGALRYRDIRPSGMSAYALDYFNVFL</sequence>
<dbReference type="InterPro" id="IPR002909">
    <property type="entry name" value="IPT_dom"/>
</dbReference>
<organism evidence="2 3">
    <name type="scientific">Polyangium fumosum</name>
    <dbReference type="NCBI Taxonomy" id="889272"/>
    <lineage>
        <taxon>Bacteria</taxon>
        <taxon>Pseudomonadati</taxon>
        <taxon>Myxococcota</taxon>
        <taxon>Polyangia</taxon>
        <taxon>Polyangiales</taxon>
        <taxon>Polyangiaceae</taxon>
        <taxon>Polyangium</taxon>
    </lineage>
</organism>
<dbReference type="AlphaFoldDB" id="A0A4V6WQU1"/>
<name>A0A4V6WQU1_9BACT</name>
<dbReference type="InterPro" id="IPR014756">
    <property type="entry name" value="Ig_E-set"/>
</dbReference>
<protein>
    <recommendedName>
        <fullName evidence="1">IPT/TIG domain-containing protein</fullName>
    </recommendedName>
</protein>
<feature type="domain" description="IPT/TIG" evidence="1">
    <location>
        <begin position="91"/>
        <end position="159"/>
    </location>
</feature>